<feature type="transmembrane region" description="Helical" evidence="7">
    <location>
        <begin position="20"/>
        <end position="44"/>
    </location>
</feature>
<keyword evidence="5 7" id="KW-1133">Transmembrane helix</keyword>
<evidence type="ECO:0000256" key="4">
    <source>
        <dbReference type="ARBA" id="ARBA00022840"/>
    </source>
</evidence>
<dbReference type="GO" id="GO:0005886">
    <property type="term" value="C:plasma membrane"/>
    <property type="evidence" value="ECO:0007669"/>
    <property type="project" value="UniProtKB-SubCell"/>
</dbReference>
<feature type="transmembrane region" description="Helical" evidence="7">
    <location>
        <begin position="150"/>
        <end position="183"/>
    </location>
</feature>
<reference evidence="10 11" key="1">
    <citation type="submission" date="2019-08" db="EMBL/GenBank/DDBJ databases">
        <title>Genome sequencing of Paenibacillus faecis DSM 23593(T).</title>
        <authorList>
            <person name="Kook J.-K."/>
            <person name="Park S.-N."/>
            <person name="Lim Y.K."/>
        </authorList>
    </citation>
    <scope>NUCLEOTIDE SEQUENCE [LARGE SCALE GENOMIC DNA]</scope>
    <source>
        <strain evidence="10 11">DSM 23593</strain>
    </source>
</reference>
<dbReference type="SUPFAM" id="SSF90123">
    <property type="entry name" value="ABC transporter transmembrane region"/>
    <property type="match status" value="1"/>
</dbReference>
<name>A0A5D0D1Y9_9BACL</name>
<dbReference type="PANTHER" id="PTHR43394:SF1">
    <property type="entry name" value="ATP-BINDING CASSETTE SUB-FAMILY B MEMBER 10, MITOCHONDRIAL"/>
    <property type="match status" value="1"/>
</dbReference>
<dbReference type="InterPro" id="IPR011527">
    <property type="entry name" value="ABC1_TM_dom"/>
</dbReference>
<evidence type="ECO:0000313" key="11">
    <source>
        <dbReference type="Proteomes" id="UP000325218"/>
    </source>
</evidence>
<evidence type="ECO:0000256" key="5">
    <source>
        <dbReference type="ARBA" id="ARBA00022989"/>
    </source>
</evidence>
<feature type="transmembrane region" description="Helical" evidence="7">
    <location>
        <begin position="258"/>
        <end position="276"/>
    </location>
</feature>
<dbReference type="InterPro" id="IPR003593">
    <property type="entry name" value="AAA+_ATPase"/>
</dbReference>
<feature type="transmembrane region" description="Helical" evidence="7">
    <location>
        <begin position="282"/>
        <end position="298"/>
    </location>
</feature>
<keyword evidence="11" id="KW-1185">Reference proteome</keyword>
<feature type="domain" description="ABC transmembrane type-1" evidence="9">
    <location>
        <begin position="27"/>
        <end position="303"/>
    </location>
</feature>
<dbReference type="Gene3D" id="1.20.1560.10">
    <property type="entry name" value="ABC transporter type 1, transmembrane domain"/>
    <property type="match status" value="1"/>
</dbReference>
<evidence type="ECO:0000256" key="3">
    <source>
        <dbReference type="ARBA" id="ARBA00022741"/>
    </source>
</evidence>
<keyword evidence="2 7" id="KW-0812">Transmembrane</keyword>
<comment type="caution">
    <text evidence="10">The sequence shown here is derived from an EMBL/GenBank/DDBJ whole genome shotgun (WGS) entry which is preliminary data.</text>
</comment>
<dbReference type="InterPro" id="IPR003439">
    <property type="entry name" value="ABC_transporter-like_ATP-bd"/>
</dbReference>
<dbReference type="InterPro" id="IPR039421">
    <property type="entry name" value="Type_1_exporter"/>
</dbReference>
<dbReference type="InterPro" id="IPR036640">
    <property type="entry name" value="ABC1_TM_sf"/>
</dbReference>
<evidence type="ECO:0000259" key="9">
    <source>
        <dbReference type="PROSITE" id="PS50929"/>
    </source>
</evidence>
<comment type="subcellular location">
    <subcellularLocation>
        <location evidence="1">Cell membrane</location>
        <topology evidence="1">Multi-pass membrane protein</topology>
    </subcellularLocation>
</comment>
<dbReference type="PROSITE" id="PS00211">
    <property type="entry name" value="ABC_TRANSPORTER_1"/>
    <property type="match status" value="1"/>
</dbReference>
<sequence length="607" mass="69134">MLKSKDYTTLDFLTVPLRIIPLQTIYSILITILNSLIPAYQTLVVANFINTATDIFKGRVDYSSIYLPIILIMSYIIFTNLIPSITQIIETSAQNKLNATLKKEIALKQVRLEYKHIENKDTQELINRVCSDPIKNFMAGLNNWFRGATLLISSFSLLIIVMSSTFISGIVIIIISVPLFYIAMRTGKKNYEMGMEAKKIQRKYNYLSSILINRDFAEERKLFAYSTPLRDKFDQLYDESSKIENKIEIKSYIHMKSGSMVTLFIVIVIVTLLLPSLHRGEISLGIFIALVNAIYGLVQNMSWQLSSTMYDYARLKEYLKEFSSFTRLSEKKDACVLPADMDSFAFESLEFRNVSFKYPGTEHYILKDCSFILSHHKNYCFVGVNGAGKTTITKLLTGMYDEFEGEILINGKSIRDFSFAEIKGLISVVYQDYAKYPLTVKDNILLGNLTKTDEKRLETIVSEMGLKDVVNGLEFGIDTYLGKIKENSKDLSGGQWQRLAISRLLYSNSKINILDEPTASLDPLAESQVYELFSHVNKDRFTIFITHRLGAAKMADEILVVDEGHIAERGSHDQLMSLKNGKYSKMFASQKSWYEPKTKSVFLEGEG</sequence>
<keyword evidence="3" id="KW-0547">Nucleotide-binding</keyword>
<dbReference type="Proteomes" id="UP000325218">
    <property type="component" value="Unassembled WGS sequence"/>
</dbReference>
<evidence type="ECO:0000256" key="1">
    <source>
        <dbReference type="ARBA" id="ARBA00004651"/>
    </source>
</evidence>
<dbReference type="RefSeq" id="WP_148450299.1">
    <property type="nucleotide sequence ID" value="NZ_VSDO01000001.1"/>
</dbReference>
<dbReference type="InterPro" id="IPR017871">
    <property type="entry name" value="ABC_transporter-like_CS"/>
</dbReference>
<feature type="domain" description="ABC transporter" evidence="8">
    <location>
        <begin position="349"/>
        <end position="588"/>
    </location>
</feature>
<keyword evidence="6 7" id="KW-0472">Membrane</keyword>
<dbReference type="SMART" id="SM00382">
    <property type="entry name" value="AAA"/>
    <property type="match status" value="1"/>
</dbReference>
<dbReference type="OrthoDB" id="9806127at2"/>
<dbReference type="Pfam" id="PF00005">
    <property type="entry name" value="ABC_tran"/>
    <property type="match status" value="1"/>
</dbReference>
<evidence type="ECO:0000256" key="6">
    <source>
        <dbReference type="ARBA" id="ARBA00023136"/>
    </source>
</evidence>
<dbReference type="PROSITE" id="PS50893">
    <property type="entry name" value="ABC_TRANSPORTER_2"/>
    <property type="match status" value="1"/>
</dbReference>
<dbReference type="GO" id="GO:0005524">
    <property type="term" value="F:ATP binding"/>
    <property type="evidence" value="ECO:0007669"/>
    <property type="project" value="UniProtKB-KW"/>
</dbReference>
<proteinExistence type="predicted"/>
<dbReference type="GO" id="GO:0015421">
    <property type="term" value="F:ABC-type oligopeptide transporter activity"/>
    <property type="evidence" value="ECO:0007669"/>
    <property type="project" value="TreeGrafter"/>
</dbReference>
<dbReference type="PANTHER" id="PTHR43394">
    <property type="entry name" value="ATP-DEPENDENT PERMEASE MDL1, MITOCHONDRIAL"/>
    <property type="match status" value="1"/>
</dbReference>
<keyword evidence="4 10" id="KW-0067">ATP-binding</keyword>
<dbReference type="EMBL" id="VSDO01000001">
    <property type="protein sequence ID" value="TYA14705.1"/>
    <property type="molecule type" value="Genomic_DNA"/>
</dbReference>
<evidence type="ECO:0000256" key="7">
    <source>
        <dbReference type="SAM" id="Phobius"/>
    </source>
</evidence>
<dbReference type="SUPFAM" id="SSF52540">
    <property type="entry name" value="P-loop containing nucleoside triphosphate hydrolases"/>
    <property type="match status" value="1"/>
</dbReference>
<dbReference type="AlphaFoldDB" id="A0A5D0D1Y9"/>
<dbReference type="PROSITE" id="PS50929">
    <property type="entry name" value="ABC_TM1F"/>
    <property type="match status" value="1"/>
</dbReference>
<protein>
    <submittedName>
        <fullName evidence="10">ABC transporter ATP-binding protein</fullName>
    </submittedName>
</protein>
<gene>
    <name evidence="10" type="ORF">FRY98_03230</name>
</gene>
<evidence type="ECO:0000259" key="8">
    <source>
        <dbReference type="PROSITE" id="PS50893"/>
    </source>
</evidence>
<evidence type="ECO:0000313" key="10">
    <source>
        <dbReference type="EMBL" id="TYA14705.1"/>
    </source>
</evidence>
<dbReference type="GO" id="GO:0016887">
    <property type="term" value="F:ATP hydrolysis activity"/>
    <property type="evidence" value="ECO:0007669"/>
    <property type="project" value="InterPro"/>
</dbReference>
<evidence type="ECO:0000256" key="2">
    <source>
        <dbReference type="ARBA" id="ARBA00022692"/>
    </source>
</evidence>
<organism evidence="10 11">
    <name type="scientific">Paenibacillus faecis</name>
    <dbReference type="NCBI Taxonomy" id="862114"/>
    <lineage>
        <taxon>Bacteria</taxon>
        <taxon>Bacillati</taxon>
        <taxon>Bacillota</taxon>
        <taxon>Bacilli</taxon>
        <taxon>Bacillales</taxon>
        <taxon>Paenibacillaceae</taxon>
        <taxon>Paenibacillus</taxon>
    </lineage>
</organism>
<accession>A0A5D0D1Y9</accession>
<dbReference type="Gene3D" id="3.40.50.300">
    <property type="entry name" value="P-loop containing nucleotide triphosphate hydrolases"/>
    <property type="match status" value="1"/>
</dbReference>
<dbReference type="InterPro" id="IPR027417">
    <property type="entry name" value="P-loop_NTPase"/>
</dbReference>
<feature type="transmembrane region" description="Helical" evidence="7">
    <location>
        <begin position="65"/>
        <end position="89"/>
    </location>
</feature>